<comment type="subcellular location">
    <subcellularLocation>
        <location evidence="1">Mitochondrion membrane</location>
    </subcellularLocation>
</comment>
<evidence type="ECO:0000313" key="10">
    <source>
        <dbReference type="EMBL" id="KAF7814166.1"/>
    </source>
</evidence>
<dbReference type="GO" id="GO:0015986">
    <property type="term" value="P:proton motive force-driven ATP synthesis"/>
    <property type="evidence" value="ECO:0007669"/>
    <property type="project" value="InterPro"/>
</dbReference>
<evidence type="ECO:0000256" key="7">
    <source>
        <dbReference type="ARBA" id="ARBA00023128"/>
    </source>
</evidence>
<keyword evidence="4" id="KW-0138">CF(0)</keyword>
<dbReference type="PANTHER" id="PTHR12386">
    <property type="entry name" value="ATP SYNTHASE SUBUNIT"/>
    <property type="match status" value="1"/>
</dbReference>
<keyword evidence="11" id="KW-1185">Reference proteome</keyword>
<dbReference type="GO" id="GO:0015078">
    <property type="term" value="F:proton transmembrane transporter activity"/>
    <property type="evidence" value="ECO:0007669"/>
    <property type="project" value="InterPro"/>
</dbReference>
<dbReference type="InterPro" id="IPR006808">
    <property type="entry name" value="ATP_synth_F0_gsu_mt"/>
</dbReference>
<keyword evidence="8" id="KW-0472">Membrane</keyword>
<evidence type="ECO:0000256" key="6">
    <source>
        <dbReference type="ARBA" id="ARBA00023065"/>
    </source>
</evidence>
<keyword evidence="9" id="KW-0066">ATP synthesis</keyword>
<dbReference type="Pfam" id="PF04718">
    <property type="entry name" value="ATP-synt_G"/>
    <property type="match status" value="1"/>
</dbReference>
<evidence type="ECO:0000256" key="9">
    <source>
        <dbReference type="ARBA" id="ARBA00023310"/>
    </source>
</evidence>
<proteinExistence type="inferred from homology"/>
<dbReference type="GO" id="GO:0045259">
    <property type="term" value="C:proton-transporting ATP synthase complex"/>
    <property type="evidence" value="ECO:0007669"/>
    <property type="project" value="UniProtKB-KW"/>
</dbReference>
<keyword evidence="5" id="KW-0375">Hydrogen ion transport</keyword>
<dbReference type="OrthoDB" id="437at2759"/>
<evidence type="ECO:0000256" key="1">
    <source>
        <dbReference type="ARBA" id="ARBA00004325"/>
    </source>
</evidence>
<reference evidence="10" key="1">
    <citation type="submission" date="2020-09" db="EMBL/GenBank/DDBJ databases">
        <title>Genome-Enabled Discovery of Anthraquinone Biosynthesis in Senna tora.</title>
        <authorList>
            <person name="Kang S.-H."/>
            <person name="Pandey R.P."/>
            <person name="Lee C.-M."/>
            <person name="Sim J.-S."/>
            <person name="Jeong J.-T."/>
            <person name="Choi B.-S."/>
            <person name="Jung M."/>
            <person name="Ginzburg D."/>
            <person name="Zhao K."/>
            <person name="Won S.Y."/>
            <person name="Oh T.-J."/>
            <person name="Yu Y."/>
            <person name="Kim N.-H."/>
            <person name="Lee O.R."/>
            <person name="Lee T.-H."/>
            <person name="Bashyal P."/>
            <person name="Kim T.-S."/>
            <person name="Lee W.-H."/>
            <person name="Kawkins C."/>
            <person name="Kim C.-K."/>
            <person name="Kim J.S."/>
            <person name="Ahn B.O."/>
            <person name="Rhee S.Y."/>
            <person name="Sohng J.K."/>
        </authorList>
    </citation>
    <scope>NUCLEOTIDE SEQUENCE</scope>
    <source>
        <tissue evidence="10">Leaf</tissue>
    </source>
</reference>
<comment type="caution">
    <text evidence="10">The sequence shown here is derived from an EMBL/GenBank/DDBJ whole genome shotgun (WGS) entry which is preliminary data.</text>
</comment>
<evidence type="ECO:0000313" key="11">
    <source>
        <dbReference type="Proteomes" id="UP000634136"/>
    </source>
</evidence>
<name>A0A834T2M1_9FABA</name>
<evidence type="ECO:0000256" key="2">
    <source>
        <dbReference type="ARBA" id="ARBA00005699"/>
    </source>
</evidence>
<dbReference type="GO" id="GO:0031966">
    <property type="term" value="C:mitochondrial membrane"/>
    <property type="evidence" value="ECO:0007669"/>
    <property type="project" value="UniProtKB-SubCell"/>
</dbReference>
<evidence type="ECO:0000256" key="8">
    <source>
        <dbReference type="ARBA" id="ARBA00023136"/>
    </source>
</evidence>
<evidence type="ECO:0000256" key="4">
    <source>
        <dbReference type="ARBA" id="ARBA00022547"/>
    </source>
</evidence>
<gene>
    <name evidence="10" type="ORF">G2W53_028135</name>
</gene>
<keyword evidence="6" id="KW-0406">Ion transport</keyword>
<keyword evidence="3" id="KW-0813">Transport</keyword>
<dbReference type="Proteomes" id="UP000634136">
    <property type="component" value="Unassembled WGS sequence"/>
</dbReference>
<evidence type="ECO:0008006" key="12">
    <source>
        <dbReference type="Google" id="ProtNLM"/>
    </source>
</evidence>
<protein>
    <recommendedName>
        <fullName evidence="12">Mitochondrial ATP synthase subunit G protein</fullName>
    </recommendedName>
</protein>
<dbReference type="EMBL" id="JAAIUW010000009">
    <property type="protein sequence ID" value="KAF7814166.1"/>
    <property type="molecule type" value="Genomic_DNA"/>
</dbReference>
<evidence type="ECO:0000256" key="3">
    <source>
        <dbReference type="ARBA" id="ARBA00022448"/>
    </source>
</evidence>
<keyword evidence="7" id="KW-0496">Mitochondrion</keyword>
<evidence type="ECO:0000256" key="5">
    <source>
        <dbReference type="ARBA" id="ARBA00022781"/>
    </source>
</evidence>
<comment type="similarity">
    <text evidence="2">Belongs to the ATPase g subunit family.</text>
</comment>
<sequence length="121" mass="13736">MASKLGQLQSKVTQASRVVAKNGCSYYKHLLEKNKEYILDPPTTEKCQSLANQLFYTRLASIPHRCNAFWKELENTKHLLKKEHLNIENAGTAALFALECYAWFCGGEIIGRGFTITGYYV</sequence>
<organism evidence="10 11">
    <name type="scientific">Senna tora</name>
    <dbReference type="NCBI Taxonomy" id="362788"/>
    <lineage>
        <taxon>Eukaryota</taxon>
        <taxon>Viridiplantae</taxon>
        <taxon>Streptophyta</taxon>
        <taxon>Embryophyta</taxon>
        <taxon>Tracheophyta</taxon>
        <taxon>Spermatophyta</taxon>
        <taxon>Magnoliopsida</taxon>
        <taxon>eudicotyledons</taxon>
        <taxon>Gunneridae</taxon>
        <taxon>Pentapetalae</taxon>
        <taxon>rosids</taxon>
        <taxon>fabids</taxon>
        <taxon>Fabales</taxon>
        <taxon>Fabaceae</taxon>
        <taxon>Caesalpinioideae</taxon>
        <taxon>Cassia clade</taxon>
        <taxon>Senna</taxon>
    </lineage>
</organism>
<dbReference type="AlphaFoldDB" id="A0A834T2M1"/>
<accession>A0A834T2M1</accession>